<sequence>MKAIPLAAACAVLLGGCMNDISEFNREPQLSRVGSGLNVPRDPIPVTYKTAYSAESSFNSLYSRHTEDMFRDTRAMKVGDVVTVKISINDKAKLDNNTDRSRDSRAQFGLDFLAGLAGKSTAVATVDSNLNSQSSSRGRGLTDRSEEVQLSVAAVVTEILQNGNLMISGSQEVRVNYDIRVLNIAGMVRPRDITGLNTVSYDKIAEARIAYGGRGRNMEVQQPAWGQQLYDKVVPF</sequence>
<dbReference type="GO" id="GO:0003774">
    <property type="term" value="F:cytoskeletal motor activity"/>
    <property type="evidence" value="ECO:0007669"/>
    <property type="project" value="InterPro"/>
</dbReference>
<evidence type="ECO:0000256" key="3">
    <source>
        <dbReference type="ARBA" id="ARBA00022729"/>
    </source>
</evidence>
<keyword evidence="8" id="KW-0969">Cilium</keyword>
<evidence type="ECO:0000256" key="1">
    <source>
        <dbReference type="ARBA" id="ARBA00002591"/>
    </source>
</evidence>
<gene>
    <name evidence="7" type="primary">flgH</name>
    <name evidence="8" type="ORF">DWE98_02605</name>
</gene>
<keyword evidence="9" id="KW-1185">Reference proteome</keyword>
<keyword evidence="8" id="KW-0282">Flagellum</keyword>
<evidence type="ECO:0000256" key="7">
    <source>
        <dbReference type="HAMAP-Rule" id="MF_00415"/>
    </source>
</evidence>
<dbReference type="PRINTS" id="PR01008">
    <property type="entry name" value="FLGLRINGFLGH"/>
</dbReference>
<dbReference type="PANTHER" id="PTHR34933">
    <property type="entry name" value="FLAGELLAR L-RING PROTEIN"/>
    <property type="match status" value="1"/>
</dbReference>
<evidence type="ECO:0000313" key="8">
    <source>
        <dbReference type="EMBL" id="RDJ29460.1"/>
    </source>
</evidence>
<dbReference type="GO" id="GO:0071973">
    <property type="term" value="P:bacterial-type flagellum-dependent cell motility"/>
    <property type="evidence" value="ECO:0007669"/>
    <property type="project" value="InterPro"/>
</dbReference>
<dbReference type="HAMAP" id="MF_00415">
    <property type="entry name" value="FlgH"/>
    <property type="match status" value="1"/>
</dbReference>
<dbReference type="GO" id="GO:0009279">
    <property type="term" value="C:cell outer membrane"/>
    <property type="evidence" value="ECO:0007669"/>
    <property type="project" value="UniProtKB-SubCell"/>
</dbReference>
<comment type="subcellular location">
    <subcellularLocation>
        <location evidence="7">Cell outer membrane</location>
        <topology evidence="7">Lipid-anchor</topology>
    </subcellularLocation>
    <subcellularLocation>
        <location evidence="7">Bacterial flagellum basal body</location>
    </subcellularLocation>
</comment>
<comment type="similarity">
    <text evidence="2 7">Belongs to the FlgH family.</text>
</comment>
<evidence type="ECO:0000256" key="6">
    <source>
        <dbReference type="ARBA" id="ARBA00023237"/>
    </source>
</evidence>
<keyword evidence="5 7" id="KW-0975">Bacterial flagellum</keyword>
<dbReference type="OrthoDB" id="9789227at2"/>
<evidence type="ECO:0000256" key="4">
    <source>
        <dbReference type="ARBA" id="ARBA00023136"/>
    </source>
</evidence>
<accession>A0A370LCA8</accession>
<evidence type="ECO:0000313" key="9">
    <source>
        <dbReference type="Proteomes" id="UP000255207"/>
    </source>
</evidence>
<proteinExistence type="inferred from homology"/>
<dbReference type="Proteomes" id="UP000255207">
    <property type="component" value="Unassembled WGS sequence"/>
</dbReference>
<keyword evidence="3 7" id="KW-0732">Signal</keyword>
<keyword evidence="7" id="KW-0449">Lipoprotein</keyword>
<dbReference type="NCBIfam" id="NF001305">
    <property type="entry name" value="PRK00249.1-5"/>
    <property type="match status" value="1"/>
</dbReference>
<reference evidence="9" key="1">
    <citation type="submission" date="2018-07" db="EMBL/GenBank/DDBJ databases">
        <authorList>
            <person name="Safronova V.I."/>
            <person name="Chirak E.R."/>
            <person name="Sazanova A.L."/>
        </authorList>
    </citation>
    <scope>NUCLEOTIDE SEQUENCE [LARGE SCALE GENOMIC DNA]</scope>
    <source>
        <strain evidence="9">RCAM04685</strain>
    </source>
</reference>
<comment type="caution">
    <text evidence="8">The sequence shown here is derived from an EMBL/GenBank/DDBJ whole genome shotgun (WGS) entry which is preliminary data.</text>
</comment>
<dbReference type="Pfam" id="PF02107">
    <property type="entry name" value="FlgH"/>
    <property type="match status" value="1"/>
</dbReference>
<evidence type="ECO:0000256" key="2">
    <source>
        <dbReference type="ARBA" id="ARBA00006929"/>
    </source>
</evidence>
<dbReference type="GO" id="GO:0009427">
    <property type="term" value="C:bacterial-type flagellum basal body, distal rod, L ring"/>
    <property type="evidence" value="ECO:0007669"/>
    <property type="project" value="InterPro"/>
</dbReference>
<evidence type="ECO:0000256" key="5">
    <source>
        <dbReference type="ARBA" id="ARBA00023143"/>
    </source>
</evidence>
<dbReference type="PANTHER" id="PTHR34933:SF1">
    <property type="entry name" value="FLAGELLAR L-RING PROTEIN"/>
    <property type="match status" value="1"/>
</dbReference>
<dbReference type="InterPro" id="IPR000527">
    <property type="entry name" value="Flag_Lring"/>
</dbReference>
<dbReference type="RefSeq" id="WP_114827578.1">
    <property type="nucleotide sequence ID" value="NZ_QQTO01000019.1"/>
</dbReference>
<organism evidence="8 9">
    <name type="scientific">Bosea caraganae</name>
    <dbReference type="NCBI Taxonomy" id="2763117"/>
    <lineage>
        <taxon>Bacteria</taxon>
        <taxon>Pseudomonadati</taxon>
        <taxon>Pseudomonadota</taxon>
        <taxon>Alphaproteobacteria</taxon>
        <taxon>Hyphomicrobiales</taxon>
        <taxon>Boseaceae</taxon>
        <taxon>Bosea</taxon>
    </lineage>
</organism>
<dbReference type="EMBL" id="QQTP01000001">
    <property type="protein sequence ID" value="RDJ29460.1"/>
    <property type="molecule type" value="Genomic_DNA"/>
</dbReference>
<name>A0A370LCA8_9HYPH</name>
<comment type="function">
    <text evidence="1 7">Assembles around the rod to form the L-ring and probably protects the motor/basal body from shearing forces during rotation.</text>
</comment>
<keyword evidence="4 7" id="KW-0472">Membrane</keyword>
<dbReference type="PROSITE" id="PS51257">
    <property type="entry name" value="PROKAR_LIPOPROTEIN"/>
    <property type="match status" value="1"/>
</dbReference>
<keyword evidence="6 7" id="KW-0998">Cell outer membrane</keyword>
<dbReference type="AlphaFoldDB" id="A0A370LCA8"/>
<comment type="subunit">
    <text evidence="7">The basal body constitutes a major portion of the flagellar organelle and consists of four rings (L,P,S, and M) mounted on a central rod.</text>
</comment>
<keyword evidence="8" id="KW-0966">Cell projection</keyword>
<protein>
    <recommendedName>
        <fullName evidence="7">Flagellar L-ring protein</fullName>
    </recommendedName>
    <alternativeName>
        <fullName evidence="7">Basal body L-ring protein</fullName>
    </alternativeName>
</protein>